<dbReference type="Proteomes" id="UP000316360">
    <property type="component" value="Unassembled WGS sequence"/>
</dbReference>
<organism evidence="1 2">
    <name type="scientific">Aerophobetes bacterium</name>
    <dbReference type="NCBI Taxonomy" id="2030807"/>
    <lineage>
        <taxon>Bacteria</taxon>
        <taxon>Candidatus Aerophobota</taxon>
    </lineage>
</organism>
<protein>
    <submittedName>
        <fullName evidence="1">Uncharacterized protein</fullName>
    </submittedName>
</protein>
<evidence type="ECO:0000313" key="2">
    <source>
        <dbReference type="Proteomes" id="UP000316360"/>
    </source>
</evidence>
<sequence>MVGGAGIGLKKRLLQHQINHYLARLAKTQNEEEFYSEFDIVLRGLYRFAGPNKSAIESVRKAFQSKHPLADLSRSLLQERISKVTRERLAKNFFCDWVMEAKKREKLEEESFKAPWFFVISPTNACNL</sequence>
<name>A0A523RSJ3_UNCAE</name>
<comment type="caution">
    <text evidence="1">The sequence shown here is derived from an EMBL/GenBank/DDBJ whole genome shotgun (WGS) entry which is preliminary data.</text>
</comment>
<feature type="non-terminal residue" evidence="1">
    <location>
        <position position="128"/>
    </location>
</feature>
<accession>A0A523RSJ3</accession>
<gene>
    <name evidence="1" type="ORF">E3J84_05885</name>
</gene>
<evidence type="ECO:0000313" key="1">
    <source>
        <dbReference type="EMBL" id="TET08744.1"/>
    </source>
</evidence>
<proteinExistence type="predicted"/>
<dbReference type="EMBL" id="SOKJ01000337">
    <property type="protein sequence ID" value="TET08744.1"/>
    <property type="molecule type" value="Genomic_DNA"/>
</dbReference>
<dbReference type="AlphaFoldDB" id="A0A523RSJ3"/>
<reference evidence="1 2" key="1">
    <citation type="submission" date="2019-03" db="EMBL/GenBank/DDBJ databases">
        <title>Metabolic potential of uncultured bacteria and archaea associated with petroleum seepage in deep-sea sediments.</title>
        <authorList>
            <person name="Dong X."/>
            <person name="Hubert C."/>
        </authorList>
    </citation>
    <scope>NUCLEOTIDE SEQUENCE [LARGE SCALE GENOMIC DNA]</scope>
    <source>
        <strain evidence="1">E44_bin7</strain>
    </source>
</reference>